<feature type="transmembrane region" description="Helical" evidence="9">
    <location>
        <begin position="226"/>
        <end position="246"/>
    </location>
</feature>
<dbReference type="Gene3D" id="1.10.357.20">
    <property type="entry name" value="SLC41 divalent cation transporters, integral membrane domain"/>
    <property type="match status" value="1"/>
</dbReference>
<dbReference type="SUPFAM" id="SSF54631">
    <property type="entry name" value="CBS-domain pair"/>
    <property type="match status" value="1"/>
</dbReference>
<keyword evidence="7 9" id="KW-0472">Membrane</keyword>
<feature type="transmembrane region" description="Helical" evidence="9">
    <location>
        <begin position="159"/>
        <end position="181"/>
    </location>
</feature>
<evidence type="ECO:0000256" key="4">
    <source>
        <dbReference type="ARBA" id="ARBA00022692"/>
    </source>
</evidence>
<keyword evidence="3" id="KW-0813">Transport</keyword>
<keyword evidence="5" id="KW-0460">Magnesium</keyword>
<reference evidence="11 12" key="1">
    <citation type="submission" date="2016-02" db="EMBL/GenBank/DDBJ databases">
        <title>Genome sequence of Halalkalicoccus paucihalophilus DSM 24557.</title>
        <authorList>
            <person name="Poehlein A."/>
            <person name="Daniel R."/>
        </authorList>
    </citation>
    <scope>NUCLEOTIDE SEQUENCE [LARGE SCALE GENOMIC DNA]</scope>
    <source>
        <strain evidence="11 12">DSM 24557</strain>
    </source>
</reference>
<keyword evidence="8" id="KW-0129">CBS domain</keyword>
<keyword evidence="12" id="KW-1185">Reference proteome</keyword>
<evidence type="ECO:0000256" key="8">
    <source>
        <dbReference type="PROSITE-ProRule" id="PRU00703"/>
    </source>
</evidence>
<feature type="transmembrane region" description="Helical" evidence="9">
    <location>
        <begin position="188"/>
        <end position="214"/>
    </location>
</feature>
<evidence type="ECO:0000256" key="5">
    <source>
        <dbReference type="ARBA" id="ARBA00022842"/>
    </source>
</evidence>
<evidence type="ECO:0000256" key="2">
    <source>
        <dbReference type="ARBA" id="ARBA00009749"/>
    </source>
</evidence>
<dbReference type="InterPro" id="IPR006667">
    <property type="entry name" value="SLC41_membr_dom"/>
</dbReference>
<dbReference type="PROSITE" id="PS51371">
    <property type="entry name" value="CBS"/>
    <property type="match status" value="1"/>
</dbReference>
<keyword evidence="6 9" id="KW-1133">Transmembrane helix</keyword>
<dbReference type="PATRIC" id="fig|1008153.3.peg.4121"/>
<dbReference type="Proteomes" id="UP000075321">
    <property type="component" value="Unassembled WGS sequence"/>
</dbReference>
<dbReference type="SUPFAM" id="SSF161093">
    <property type="entry name" value="MgtE membrane domain-like"/>
    <property type="match status" value="1"/>
</dbReference>
<proteinExistence type="inferred from homology"/>
<dbReference type="InterPro" id="IPR046342">
    <property type="entry name" value="CBS_dom_sf"/>
</dbReference>
<dbReference type="Pfam" id="PF01769">
    <property type="entry name" value="MgtE"/>
    <property type="match status" value="1"/>
</dbReference>
<sequence>METPSAQLQPGTDREHAIFLAIKEDRDEIPVVDSDKRLIGAVTSQAIIDTMHRAHFEDILLRAGVQKTGRQILDEPSARVRIAVRSRAPWLLFGLVAGLLLSVISSQFEATMQETIALAFFPPVIAYIADSVGTQSEAIAIRAFAIADVDYGSYIQQELLVGIILGTMIGILGGVGATVIAASSQIGFVVGLSLFVSSTVATVLASLIPIGFILLDVDPALGSGPLATALQDAFSIAIYFLFALTLL</sequence>
<evidence type="ECO:0000256" key="9">
    <source>
        <dbReference type="SAM" id="Phobius"/>
    </source>
</evidence>
<evidence type="ECO:0000256" key="7">
    <source>
        <dbReference type="ARBA" id="ARBA00023136"/>
    </source>
</evidence>
<evidence type="ECO:0000256" key="3">
    <source>
        <dbReference type="ARBA" id="ARBA00022448"/>
    </source>
</evidence>
<organism evidence="11 12">
    <name type="scientific">Halalkalicoccus paucihalophilus</name>
    <dbReference type="NCBI Taxonomy" id="1008153"/>
    <lineage>
        <taxon>Archaea</taxon>
        <taxon>Methanobacteriati</taxon>
        <taxon>Methanobacteriota</taxon>
        <taxon>Stenosarchaea group</taxon>
        <taxon>Halobacteria</taxon>
        <taxon>Halobacteriales</taxon>
        <taxon>Halococcaceae</taxon>
        <taxon>Halalkalicoccus</taxon>
    </lineage>
</organism>
<evidence type="ECO:0000313" key="11">
    <source>
        <dbReference type="EMBL" id="KYH23780.1"/>
    </source>
</evidence>
<comment type="similarity">
    <text evidence="2">Belongs to the SLC41A transporter family.</text>
</comment>
<gene>
    <name evidence="11" type="ORF">HAPAU_38590</name>
</gene>
<evidence type="ECO:0000256" key="1">
    <source>
        <dbReference type="ARBA" id="ARBA00004141"/>
    </source>
</evidence>
<comment type="subcellular location">
    <subcellularLocation>
        <location evidence="1">Membrane</location>
        <topology evidence="1">Multi-pass membrane protein</topology>
    </subcellularLocation>
</comment>
<dbReference type="GO" id="GO:0016020">
    <property type="term" value="C:membrane"/>
    <property type="evidence" value="ECO:0007669"/>
    <property type="project" value="UniProtKB-SubCell"/>
</dbReference>
<feature type="transmembrane region" description="Helical" evidence="9">
    <location>
        <begin position="88"/>
        <end position="108"/>
    </location>
</feature>
<evidence type="ECO:0000256" key="6">
    <source>
        <dbReference type="ARBA" id="ARBA00022989"/>
    </source>
</evidence>
<dbReference type="AlphaFoldDB" id="A0A151A894"/>
<dbReference type="InterPro" id="IPR036739">
    <property type="entry name" value="SLC41_membr_dom_sf"/>
</dbReference>
<dbReference type="InterPro" id="IPR000644">
    <property type="entry name" value="CBS_dom"/>
</dbReference>
<dbReference type="PANTHER" id="PTHR41394">
    <property type="entry name" value="MAGNESIUM TRANSPORTER MGTE"/>
    <property type="match status" value="1"/>
</dbReference>
<dbReference type="GO" id="GO:0008324">
    <property type="term" value="F:monoatomic cation transmembrane transporter activity"/>
    <property type="evidence" value="ECO:0007669"/>
    <property type="project" value="InterPro"/>
</dbReference>
<dbReference type="PANTHER" id="PTHR41394:SF5">
    <property type="entry name" value="SLC41A_MGTE INTEGRAL MEMBRANE DOMAIN-CONTAINING PROTEIN"/>
    <property type="match status" value="1"/>
</dbReference>
<comment type="caution">
    <text evidence="11">The sequence shown here is derived from an EMBL/GenBank/DDBJ whole genome shotgun (WGS) entry which is preliminary data.</text>
</comment>
<accession>A0A151A894</accession>
<protein>
    <submittedName>
        <fullName evidence="11">Divalent cation transporter</fullName>
    </submittedName>
</protein>
<evidence type="ECO:0000259" key="10">
    <source>
        <dbReference type="PROSITE" id="PS51371"/>
    </source>
</evidence>
<evidence type="ECO:0000313" key="12">
    <source>
        <dbReference type="Proteomes" id="UP000075321"/>
    </source>
</evidence>
<keyword evidence="4 9" id="KW-0812">Transmembrane</keyword>
<name>A0A151A894_9EURY</name>
<dbReference type="EMBL" id="LTAZ01000017">
    <property type="protein sequence ID" value="KYH23780.1"/>
    <property type="molecule type" value="Genomic_DNA"/>
</dbReference>
<feature type="domain" description="CBS" evidence="10">
    <location>
        <begin position="1"/>
        <end position="59"/>
    </location>
</feature>
<dbReference type="Gene3D" id="3.10.580.10">
    <property type="entry name" value="CBS-domain"/>
    <property type="match status" value="1"/>
</dbReference>